<dbReference type="RefSeq" id="WP_137645761.1">
    <property type="nucleotide sequence ID" value="NZ_BAABRM010000037.1"/>
</dbReference>
<proteinExistence type="predicted"/>
<keyword evidence="3" id="KW-1185">Reference proteome</keyword>
<organism evidence="2 3">
    <name type="scientific">Lactiplantibacillus plajomi</name>
    <dbReference type="NCBI Taxonomy" id="1457217"/>
    <lineage>
        <taxon>Bacteria</taxon>
        <taxon>Bacillati</taxon>
        <taxon>Bacillota</taxon>
        <taxon>Bacilli</taxon>
        <taxon>Lactobacillales</taxon>
        <taxon>Lactobacillaceae</taxon>
        <taxon>Lactiplantibacillus</taxon>
    </lineage>
</organism>
<dbReference type="Proteomes" id="UP001589855">
    <property type="component" value="Unassembled WGS sequence"/>
</dbReference>
<dbReference type="EMBL" id="JBHLUK010000007">
    <property type="protein sequence ID" value="MFC0422899.1"/>
    <property type="molecule type" value="Genomic_DNA"/>
</dbReference>
<dbReference type="InterPro" id="IPR011067">
    <property type="entry name" value="Plasmid_toxin/cell-grow_inhib"/>
</dbReference>
<dbReference type="SUPFAM" id="SSF50118">
    <property type="entry name" value="Cell growth inhibitor/plasmid maintenance toxic component"/>
    <property type="match status" value="1"/>
</dbReference>
<evidence type="ECO:0000313" key="2">
    <source>
        <dbReference type="EMBL" id="MFC0422899.1"/>
    </source>
</evidence>
<feature type="region of interest" description="Disordered" evidence="1">
    <location>
        <begin position="111"/>
        <end position="136"/>
    </location>
</feature>
<accession>A0ABV6K1F1</accession>
<dbReference type="Gene3D" id="2.30.30.110">
    <property type="match status" value="1"/>
</dbReference>
<sequence>MRTNDLVSLYVSFVETNGGKSRPVLIRRVSEQKVEAFKITSQYEKKSAYIKQQYYPIQDWQSAGLKKPSWVDLGNIYSFPKAGLNFKEIGHLSKLDQNKISDFTLDLKSKRRGKGQKIIQQRSSKRKHKESKAELTQRIQKQLKDFAKHNPEIKPKNDRPSY</sequence>
<protein>
    <recommendedName>
        <fullName evidence="4">Addiction module toxin, PemK-like protein</fullName>
    </recommendedName>
</protein>
<reference evidence="2 3" key="1">
    <citation type="submission" date="2024-09" db="EMBL/GenBank/DDBJ databases">
        <authorList>
            <person name="Sun Q."/>
            <person name="Mori K."/>
        </authorList>
    </citation>
    <scope>NUCLEOTIDE SEQUENCE [LARGE SCALE GENOMIC DNA]</scope>
    <source>
        <strain evidence="2 3">TBRC 4575</strain>
    </source>
</reference>
<comment type="caution">
    <text evidence="2">The sequence shown here is derived from an EMBL/GenBank/DDBJ whole genome shotgun (WGS) entry which is preliminary data.</text>
</comment>
<evidence type="ECO:0000256" key="1">
    <source>
        <dbReference type="SAM" id="MobiDB-lite"/>
    </source>
</evidence>
<name>A0ABV6K1F1_9LACO</name>
<feature type="region of interest" description="Disordered" evidence="1">
    <location>
        <begin position="143"/>
        <end position="162"/>
    </location>
</feature>
<gene>
    <name evidence="2" type="ORF">ACFFGS_01755</name>
</gene>
<evidence type="ECO:0000313" key="3">
    <source>
        <dbReference type="Proteomes" id="UP001589855"/>
    </source>
</evidence>
<evidence type="ECO:0008006" key="4">
    <source>
        <dbReference type="Google" id="ProtNLM"/>
    </source>
</evidence>